<dbReference type="InterPro" id="IPR011989">
    <property type="entry name" value="ARM-like"/>
</dbReference>
<organism evidence="1 2">
    <name type="scientific">Aldrovandia affinis</name>
    <dbReference type="NCBI Taxonomy" id="143900"/>
    <lineage>
        <taxon>Eukaryota</taxon>
        <taxon>Metazoa</taxon>
        <taxon>Chordata</taxon>
        <taxon>Craniata</taxon>
        <taxon>Vertebrata</taxon>
        <taxon>Euteleostomi</taxon>
        <taxon>Actinopterygii</taxon>
        <taxon>Neopterygii</taxon>
        <taxon>Teleostei</taxon>
        <taxon>Notacanthiformes</taxon>
        <taxon>Halosauridae</taxon>
        <taxon>Aldrovandia</taxon>
    </lineage>
</organism>
<gene>
    <name evidence="1" type="ORF">AAFF_G00381970</name>
</gene>
<dbReference type="GO" id="GO:0030951">
    <property type="term" value="P:establishment or maintenance of microtubule cytoskeleton polarity"/>
    <property type="evidence" value="ECO:0007669"/>
    <property type="project" value="InterPro"/>
</dbReference>
<protein>
    <submittedName>
        <fullName evidence="1">Uncharacterized protein</fullName>
    </submittedName>
</protein>
<dbReference type="AlphaFoldDB" id="A0AAD7X0V9"/>
<dbReference type="GO" id="GO:0061863">
    <property type="term" value="F:microtubule plus end polymerase"/>
    <property type="evidence" value="ECO:0007669"/>
    <property type="project" value="InterPro"/>
</dbReference>
<dbReference type="GO" id="GO:0007051">
    <property type="term" value="P:spindle organization"/>
    <property type="evidence" value="ECO:0007669"/>
    <property type="project" value="InterPro"/>
</dbReference>
<name>A0AAD7X0V9_9TELE</name>
<proteinExistence type="predicted"/>
<evidence type="ECO:0000313" key="2">
    <source>
        <dbReference type="Proteomes" id="UP001221898"/>
    </source>
</evidence>
<evidence type="ECO:0000313" key="1">
    <source>
        <dbReference type="EMBL" id="KAJ8416175.1"/>
    </source>
</evidence>
<dbReference type="InterPro" id="IPR016024">
    <property type="entry name" value="ARM-type_fold"/>
</dbReference>
<dbReference type="EMBL" id="JAINUG010000007">
    <property type="protein sequence ID" value="KAJ8416175.1"/>
    <property type="molecule type" value="Genomic_DNA"/>
</dbReference>
<accession>A0AAD7X0V9</accession>
<dbReference type="GO" id="GO:0051010">
    <property type="term" value="F:microtubule plus-end binding"/>
    <property type="evidence" value="ECO:0007669"/>
    <property type="project" value="InterPro"/>
</dbReference>
<sequence>MVSPDLMFCVPNLYACLEDHNEDVRKKAQDALPTFMLHLGYEKMVKTTSKLKDQVVGMLEKMRAVMPAKTAPSKPRASAPAALASPAAAKMQSVSEDSSAWRKKKWHHQLLDLILTWFTLWFFNNNTNILMKALEYLKLLFTMLSMDNYHLNEFEASSFIPYLILKVGESKDVFRKDVRTIFTMLCNVYPASKVFTFLMEGTKSKNLADYMHPALKSQYVM</sequence>
<dbReference type="Proteomes" id="UP001221898">
    <property type="component" value="Unassembled WGS sequence"/>
</dbReference>
<comment type="caution">
    <text evidence="1">The sequence shown here is derived from an EMBL/GenBank/DDBJ whole genome shotgun (WGS) entry which is preliminary data.</text>
</comment>
<keyword evidence="2" id="KW-1185">Reference proteome</keyword>
<dbReference type="Gene3D" id="1.25.10.10">
    <property type="entry name" value="Leucine-rich Repeat Variant"/>
    <property type="match status" value="2"/>
</dbReference>
<dbReference type="InterPro" id="IPR045110">
    <property type="entry name" value="XMAP215"/>
</dbReference>
<dbReference type="SUPFAM" id="SSF48371">
    <property type="entry name" value="ARM repeat"/>
    <property type="match status" value="1"/>
</dbReference>
<dbReference type="PANTHER" id="PTHR12609">
    <property type="entry name" value="MICROTUBULE ASSOCIATED PROTEIN XMAP215"/>
    <property type="match status" value="1"/>
</dbReference>
<dbReference type="GO" id="GO:0046785">
    <property type="term" value="P:microtubule polymerization"/>
    <property type="evidence" value="ECO:0007669"/>
    <property type="project" value="InterPro"/>
</dbReference>
<reference evidence="1" key="1">
    <citation type="journal article" date="2023" name="Science">
        <title>Genome structures resolve the early diversification of teleost fishes.</title>
        <authorList>
            <person name="Parey E."/>
            <person name="Louis A."/>
            <person name="Montfort J."/>
            <person name="Bouchez O."/>
            <person name="Roques C."/>
            <person name="Iampietro C."/>
            <person name="Lluch J."/>
            <person name="Castinel A."/>
            <person name="Donnadieu C."/>
            <person name="Desvignes T."/>
            <person name="Floi Bucao C."/>
            <person name="Jouanno E."/>
            <person name="Wen M."/>
            <person name="Mejri S."/>
            <person name="Dirks R."/>
            <person name="Jansen H."/>
            <person name="Henkel C."/>
            <person name="Chen W.J."/>
            <person name="Zahm M."/>
            <person name="Cabau C."/>
            <person name="Klopp C."/>
            <person name="Thompson A.W."/>
            <person name="Robinson-Rechavi M."/>
            <person name="Braasch I."/>
            <person name="Lecointre G."/>
            <person name="Bobe J."/>
            <person name="Postlethwait J.H."/>
            <person name="Berthelot C."/>
            <person name="Roest Crollius H."/>
            <person name="Guiguen Y."/>
        </authorList>
    </citation>
    <scope>NUCLEOTIDE SEQUENCE</scope>
    <source>
        <strain evidence="1">NC1722</strain>
    </source>
</reference>